<dbReference type="Proteomes" id="UP000182101">
    <property type="component" value="Plasmid pAMCP48-600"/>
</dbReference>
<keyword evidence="2" id="KW-0614">Plasmid</keyword>
<accession>A0AAC9JEF8</accession>
<evidence type="ECO:0000313" key="2">
    <source>
        <dbReference type="EMBL" id="APD92275.1"/>
    </source>
</evidence>
<dbReference type="EMBL" id="CP018025">
    <property type="protein sequence ID" value="APD92275.1"/>
    <property type="molecule type" value="Genomic_DNA"/>
</dbReference>
<sequence length="126" mass="14333">MARQLDIKPLELARLHASSPDVPRSPIELLQMGEQALETGKEVLSRRRELSESGLSTTQQHAEMAQWLTGELGFDLSGNLDWLINGEPDWFSVSRTLNLQNFSNSNQNERSVEPQPADMHMRMTMR</sequence>
<evidence type="ECO:0000313" key="3">
    <source>
        <dbReference type="Proteomes" id="UP000182101"/>
    </source>
</evidence>
<protein>
    <submittedName>
        <fullName evidence="2">Uncharacterized protein</fullName>
    </submittedName>
</protein>
<proteinExistence type="predicted"/>
<geneLocation type="plasmid" evidence="3">
    <name>pamcp48-600</name>
</geneLocation>
<gene>
    <name evidence="2" type="ORF">BM524_20425</name>
</gene>
<feature type="region of interest" description="Disordered" evidence="1">
    <location>
        <begin position="104"/>
        <end position="126"/>
    </location>
</feature>
<name>A0AAC9JEF8_9ALTE</name>
<reference evidence="2 3" key="1">
    <citation type="submission" date="2016-11" db="EMBL/GenBank/DDBJ databases">
        <title>Networking in microbes: conjugative elements and plasmids in the genus Alteromonas.</title>
        <authorList>
            <person name="Lopez-Perez M."/>
            <person name="Ramon-Marco N."/>
            <person name="Rodriguez-Valera F."/>
        </authorList>
    </citation>
    <scope>NUCLEOTIDE SEQUENCE [LARGE SCALE GENOMIC DNA]</scope>
    <source>
        <strain evidence="2 3">CP48</strain>
        <plasmid evidence="3">pamcp48-600</plasmid>
    </source>
</reference>
<organism evidence="2 3">
    <name type="scientific">Alteromonas mediterranea</name>
    <dbReference type="NCBI Taxonomy" id="314275"/>
    <lineage>
        <taxon>Bacteria</taxon>
        <taxon>Pseudomonadati</taxon>
        <taxon>Pseudomonadota</taxon>
        <taxon>Gammaproteobacteria</taxon>
        <taxon>Alteromonadales</taxon>
        <taxon>Alteromonadaceae</taxon>
        <taxon>Alteromonas/Salinimonas group</taxon>
        <taxon>Alteromonas</taxon>
    </lineage>
</organism>
<dbReference type="RefSeq" id="WP_071960888.1">
    <property type="nucleotide sequence ID" value="NZ_CP018025.1"/>
</dbReference>
<evidence type="ECO:0000256" key="1">
    <source>
        <dbReference type="SAM" id="MobiDB-lite"/>
    </source>
</evidence>
<dbReference type="AlphaFoldDB" id="A0AAC9JEF8"/>